<proteinExistence type="predicted"/>
<dbReference type="Gene3D" id="3.40.50.1820">
    <property type="entry name" value="alpha/beta hydrolase"/>
    <property type="match status" value="1"/>
</dbReference>
<dbReference type="EMBL" id="JACMSF010000006">
    <property type="protein sequence ID" value="MBC2901625.1"/>
    <property type="molecule type" value="Genomic_DNA"/>
</dbReference>
<accession>A0A7X1J135</accession>
<dbReference type="GO" id="GO:0016298">
    <property type="term" value="F:lipase activity"/>
    <property type="evidence" value="ECO:0007669"/>
    <property type="project" value="TreeGrafter"/>
</dbReference>
<dbReference type="SUPFAM" id="SSF53474">
    <property type="entry name" value="alpha/beta-Hydrolases"/>
    <property type="match status" value="1"/>
</dbReference>
<dbReference type="Proteomes" id="UP000584670">
    <property type="component" value="Unassembled WGS sequence"/>
</dbReference>
<gene>
    <name evidence="3" type="ORF">H4N64_08410</name>
</gene>
<dbReference type="Pfam" id="PF01674">
    <property type="entry name" value="Lipase_2"/>
    <property type="match status" value="1"/>
</dbReference>
<feature type="signal peptide" evidence="2">
    <location>
        <begin position="1"/>
        <end position="29"/>
    </location>
</feature>
<feature type="chain" id="PRO_5030763069" evidence="2">
    <location>
        <begin position="30"/>
        <end position="277"/>
    </location>
</feature>
<protein>
    <submittedName>
        <fullName evidence="3">Alpha/beta fold hydrolase</fullName>
    </submittedName>
</protein>
<keyword evidence="4" id="KW-1185">Reference proteome</keyword>
<reference evidence="3 4" key="1">
    <citation type="submission" date="2020-08" db="EMBL/GenBank/DDBJ databases">
        <title>Streptomyces sp. PSKA01 genome sequencing and assembly.</title>
        <authorList>
            <person name="Mandal S."/>
            <person name="Maiti P.K."/>
            <person name="Das P."/>
        </authorList>
    </citation>
    <scope>NUCLEOTIDE SEQUENCE [LARGE SCALE GENOMIC DNA]</scope>
    <source>
        <strain evidence="3 4">PSKA01</strain>
    </source>
</reference>
<evidence type="ECO:0000313" key="4">
    <source>
        <dbReference type="Proteomes" id="UP000584670"/>
    </source>
</evidence>
<keyword evidence="2" id="KW-0732">Signal</keyword>
<dbReference type="RefSeq" id="WP_186281482.1">
    <property type="nucleotide sequence ID" value="NZ_JACMSF010000006.1"/>
</dbReference>
<dbReference type="InterPro" id="IPR002918">
    <property type="entry name" value="Lipase_EstA/Esterase_EstB"/>
</dbReference>
<dbReference type="PANTHER" id="PTHR32015">
    <property type="entry name" value="FASTING INDUCED LIPASE"/>
    <property type="match status" value="1"/>
</dbReference>
<sequence>MSPRLPAILTAAALAVTTAVLSPASPATADTTDISPPGANDWSCKPTAEHPEPVVLVHGTFETMAKNWPTLSPKLKSEGYCVFALNYGGNAMGPIAQSAKELKSFVGAVMGATGARQVDLVGHSQGGMMPRYYIKYFGGATQVDDLVGIVPSNHGTEGVIAPPPELENSENSACPACDEQQAGSEFLTDLNAKDETPAGPYYTVVTTRYDEVVTPYTSAFLDGSDREVTNITLQDRCPLNTIEHDQTPNDPVVHQWVLNALERKGPADPAFVPSCVG</sequence>
<organism evidence="3 4">
    <name type="scientific">Streptomyces cupreus</name>
    <dbReference type="NCBI Taxonomy" id="2759956"/>
    <lineage>
        <taxon>Bacteria</taxon>
        <taxon>Bacillati</taxon>
        <taxon>Actinomycetota</taxon>
        <taxon>Actinomycetes</taxon>
        <taxon>Kitasatosporales</taxon>
        <taxon>Streptomycetaceae</taxon>
        <taxon>Streptomyces</taxon>
    </lineage>
</organism>
<evidence type="ECO:0000313" key="3">
    <source>
        <dbReference type="EMBL" id="MBC2901625.1"/>
    </source>
</evidence>
<name>A0A7X1J135_9ACTN</name>
<feature type="region of interest" description="Disordered" evidence="1">
    <location>
        <begin position="25"/>
        <end position="47"/>
    </location>
</feature>
<dbReference type="InterPro" id="IPR029058">
    <property type="entry name" value="AB_hydrolase_fold"/>
</dbReference>
<comment type="caution">
    <text evidence="3">The sequence shown here is derived from an EMBL/GenBank/DDBJ whole genome shotgun (WGS) entry which is preliminary data.</text>
</comment>
<dbReference type="GO" id="GO:0016042">
    <property type="term" value="P:lipid catabolic process"/>
    <property type="evidence" value="ECO:0007669"/>
    <property type="project" value="InterPro"/>
</dbReference>
<keyword evidence="3" id="KW-0378">Hydrolase</keyword>
<evidence type="ECO:0000256" key="2">
    <source>
        <dbReference type="SAM" id="SignalP"/>
    </source>
</evidence>
<evidence type="ECO:0000256" key="1">
    <source>
        <dbReference type="SAM" id="MobiDB-lite"/>
    </source>
</evidence>
<dbReference type="PANTHER" id="PTHR32015:SF1">
    <property type="entry name" value="LIPASE"/>
    <property type="match status" value="1"/>
</dbReference>
<dbReference type="AlphaFoldDB" id="A0A7X1J135"/>